<evidence type="ECO:0000313" key="2">
    <source>
        <dbReference type="EMBL" id="AKF11329.1"/>
    </source>
</evidence>
<proteinExistence type="predicted"/>
<protein>
    <submittedName>
        <fullName evidence="2">Uncharacterized protein</fullName>
    </submittedName>
</protein>
<name>A0A0F6SI00_9BACT</name>
<keyword evidence="1" id="KW-0472">Membrane</keyword>
<dbReference type="AlphaFoldDB" id="A0A0F6SI00"/>
<dbReference type="RefSeq" id="WP_053238206.1">
    <property type="nucleotide sequence ID" value="NZ_CP011125.1"/>
</dbReference>
<dbReference type="KEGG" id="samy:DB32_008478"/>
<feature type="transmembrane region" description="Helical" evidence="1">
    <location>
        <begin position="56"/>
        <end position="81"/>
    </location>
</feature>
<reference evidence="2 3" key="1">
    <citation type="submission" date="2015-03" db="EMBL/GenBank/DDBJ databases">
        <title>Genome assembly of Sandaracinus amylolyticus DSM 53668.</title>
        <authorList>
            <person name="Sharma G."/>
            <person name="Subramanian S."/>
        </authorList>
    </citation>
    <scope>NUCLEOTIDE SEQUENCE [LARGE SCALE GENOMIC DNA]</scope>
    <source>
        <strain evidence="2 3">DSM 53668</strain>
    </source>
</reference>
<dbReference type="STRING" id="927083.DB32_008478"/>
<keyword evidence="1" id="KW-0812">Transmembrane</keyword>
<dbReference type="Proteomes" id="UP000034883">
    <property type="component" value="Chromosome"/>
</dbReference>
<organism evidence="2 3">
    <name type="scientific">Sandaracinus amylolyticus</name>
    <dbReference type="NCBI Taxonomy" id="927083"/>
    <lineage>
        <taxon>Bacteria</taxon>
        <taxon>Pseudomonadati</taxon>
        <taxon>Myxococcota</taxon>
        <taxon>Polyangia</taxon>
        <taxon>Polyangiales</taxon>
        <taxon>Sandaracinaceae</taxon>
        <taxon>Sandaracinus</taxon>
    </lineage>
</organism>
<feature type="transmembrane region" description="Helical" evidence="1">
    <location>
        <begin position="20"/>
        <end position="40"/>
    </location>
</feature>
<evidence type="ECO:0000313" key="3">
    <source>
        <dbReference type="Proteomes" id="UP000034883"/>
    </source>
</evidence>
<keyword evidence="3" id="KW-1185">Reference proteome</keyword>
<keyword evidence="1" id="KW-1133">Transmembrane helix</keyword>
<evidence type="ECO:0000256" key="1">
    <source>
        <dbReference type="SAM" id="Phobius"/>
    </source>
</evidence>
<accession>A0A0F6SI00</accession>
<dbReference type="EMBL" id="CP011125">
    <property type="protein sequence ID" value="AKF11329.1"/>
    <property type="molecule type" value="Genomic_DNA"/>
</dbReference>
<sequence>MGPSVVLLDMVQARSRQRAVRAMLGAALSAAGLVGVYLFASDMLARAAMNPMGRSAGGYVCAAVGGLPCLVALGLALITIVEARGGGPDARFLIERWSSIASAQKKITTYTMKGAEVGSTASIIITEQGGAQTEITVRAADVDRAVAQINAELSIRR</sequence>
<gene>
    <name evidence="2" type="ORF">DB32_008478</name>
</gene>